<dbReference type="InterPro" id="IPR015878">
    <property type="entry name" value="Ado_hCys_hydrolase_NAD-bd"/>
</dbReference>
<evidence type="ECO:0000313" key="10">
    <source>
        <dbReference type="EMBL" id="CAF4381014.1"/>
    </source>
</evidence>
<keyword evidence="3" id="KW-0554">One-carbon metabolism</keyword>
<evidence type="ECO:0000313" key="13">
    <source>
        <dbReference type="Proteomes" id="UP000663873"/>
    </source>
</evidence>
<evidence type="ECO:0000256" key="4">
    <source>
        <dbReference type="ARBA" id="ARBA00023027"/>
    </source>
</evidence>
<evidence type="ECO:0000256" key="2">
    <source>
        <dbReference type="ARBA" id="ARBA00007122"/>
    </source>
</evidence>
<keyword evidence="13" id="KW-1185">Reference proteome</keyword>
<evidence type="ECO:0000313" key="8">
    <source>
        <dbReference type="EMBL" id="CAF3510853.1"/>
    </source>
</evidence>
<dbReference type="Proteomes" id="UP000663872">
    <property type="component" value="Unassembled WGS sequence"/>
</dbReference>
<evidence type="ECO:0000313" key="6">
    <source>
        <dbReference type="EMBL" id="CAF2990968.1"/>
    </source>
</evidence>
<dbReference type="PANTHER" id="PTHR23420:SF0">
    <property type="entry name" value="ADENOSYLHOMOCYSTEINASE"/>
    <property type="match status" value="1"/>
</dbReference>
<dbReference type="Proteomes" id="UP000663851">
    <property type="component" value="Unassembled WGS sequence"/>
</dbReference>
<comment type="caution">
    <text evidence="7">The sequence shown here is derived from an EMBL/GenBank/DDBJ whole genome shotgun (WGS) entry which is preliminary data.</text>
</comment>
<evidence type="ECO:0000259" key="5">
    <source>
        <dbReference type="SMART" id="SM00997"/>
    </source>
</evidence>
<dbReference type="EMBL" id="CAJOBP010001499">
    <property type="protein sequence ID" value="CAF4289231.1"/>
    <property type="molecule type" value="Genomic_DNA"/>
</dbReference>
<evidence type="ECO:0000313" key="11">
    <source>
        <dbReference type="EMBL" id="CAF4798853.1"/>
    </source>
</evidence>
<dbReference type="Proteomes" id="UP000663873">
    <property type="component" value="Unassembled WGS sequence"/>
</dbReference>
<dbReference type="Gene3D" id="3.40.50.1480">
    <property type="entry name" value="Adenosylhomocysteinase-like"/>
    <property type="match status" value="1"/>
</dbReference>
<evidence type="ECO:0000256" key="1">
    <source>
        <dbReference type="ARBA" id="ARBA00001911"/>
    </source>
</evidence>
<dbReference type="Proteomes" id="UP000663848">
    <property type="component" value="Unassembled WGS sequence"/>
</dbReference>
<proteinExistence type="inferred from homology"/>
<dbReference type="EMBL" id="CAJOBO010001468">
    <property type="protein sequence ID" value="CAF4381014.1"/>
    <property type="molecule type" value="Genomic_DNA"/>
</dbReference>
<comment type="cofactor">
    <cofactor evidence="1">
        <name>NAD(+)</name>
        <dbReference type="ChEBI" id="CHEBI:57540"/>
    </cofactor>
</comment>
<evidence type="ECO:0000313" key="7">
    <source>
        <dbReference type="EMBL" id="CAF3327535.1"/>
    </source>
</evidence>
<dbReference type="EMBL" id="CAJNYD010001273">
    <property type="protein sequence ID" value="CAF3327535.1"/>
    <property type="molecule type" value="Genomic_DNA"/>
</dbReference>
<dbReference type="AlphaFoldDB" id="A0A817UJ73"/>
<dbReference type="EMBL" id="CAJNYT010002976">
    <property type="protein sequence ID" value="CAF3510853.1"/>
    <property type="molecule type" value="Genomic_DNA"/>
</dbReference>
<name>A0A817UJ73_9BILA</name>
<dbReference type="Proteomes" id="UP000663825">
    <property type="component" value="Unassembled WGS sequence"/>
</dbReference>
<dbReference type="InterPro" id="IPR042172">
    <property type="entry name" value="Adenosylhomocyst_ase-like_sf"/>
</dbReference>
<feature type="domain" description="S-adenosyl-L-homocysteine hydrolase NAD binding" evidence="5">
    <location>
        <begin position="171"/>
        <end position="334"/>
    </location>
</feature>
<dbReference type="Gene3D" id="3.40.50.720">
    <property type="entry name" value="NAD(P)-binding Rossmann-like Domain"/>
    <property type="match status" value="1"/>
</dbReference>
<evidence type="ECO:0000313" key="9">
    <source>
        <dbReference type="EMBL" id="CAF4289231.1"/>
    </source>
</evidence>
<dbReference type="Proteomes" id="UP000663833">
    <property type="component" value="Unassembled WGS sequence"/>
</dbReference>
<accession>A0A817UJ73</accession>
<dbReference type="SUPFAM" id="SSF51735">
    <property type="entry name" value="NAD(P)-binding Rossmann-fold domains"/>
    <property type="match status" value="1"/>
</dbReference>
<evidence type="ECO:0000313" key="12">
    <source>
        <dbReference type="Proteomes" id="UP000663833"/>
    </source>
</evidence>
<reference evidence="7" key="1">
    <citation type="submission" date="2021-02" db="EMBL/GenBank/DDBJ databases">
        <authorList>
            <person name="Nowell W R."/>
        </authorList>
    </citation>
    <scope>NUCLEOTIDE SEQUENCE</scope>
</reference>
<dbReference type="GO" id="GO:0005829">
    <property type="term" value="C:cytosol"/>
    <property type="evidence" value="ECO:0007669"/>
    <property type="project" value="TreeGrafter"/>
</dbReference>
<dbReference type="EMBL" id="CAJNXB010000025">
    <property type="protein sequence ID" value="CAF2990968.1"/>
    <property type="molecule type" value="Genomic_DNA"/>
</dbReference>
<organism evidence="7 12">
    <name type="scientific">Rotaria socialis</name>
    <dbReference type="NCBI Taxonomy" id="392032"/>
    <lineage>
        <taxon>Eukaryota</taxon>
        <taxon>Metazoa</taxon>
        <taxon>Spiralia</taxon>
        <taxon>Gnathifera</taxon>
        <taxon>Rotifera</taxon>
        <taxon>Eurotatoria</taxon>
        <taxon>Bdelloidea</taxon>
        <taxon>Philodinida</taxon>
        <taxon>Philodinidae</taxon>
        <taxon>Rotaria</taxon>
    </lineage>
</organism>
<dbReference type="EMBL" id="CAJOBR010004878">
    <property type="protein sequence ID" value="CAF4798853.1"/>
    <property type="molecule type" value="Genomic_DNA"/>
</dbReference>
<sequence>MLHFEKPSLRVCAELLKERELQLYECRLILLIHLLTDAEELLELFSQTNIDIYFILGKPFSFNKEVLQNIKKKFKNVDIQPYDVYDKTDYIDRLLQNAYQQSSIDKKSIVIFEVGGYFHKALAHMPHHFTEYIKGVVEVTTFGHTKYIAEVENIPIPVYSIARSLIKSIEARYVGRAAVMAIDKIFREQGVSTAGRTALVIGFGMIGKSVADSLRSNNYIVSVFDTKSYAKLDAFTLGYKIGSKQELLRNADIIFSATAQQSLSYEEMMSCKDHAVLVSVGSRGGEFDVQGLVTHAINEPRLCGQYITKYKLNNGKTIVLIRNGEAVNFVIQSCPDEIVDMIHAEMLICGEMILRNQGRIGIINEASETDLNRIARLWLKNI</sequence>
<dbReference type="GO" id="GO:0006730">
    <property type="term" value="P:one-carbon metabolic process"/>
    <property type="evidence" value="ECO:0007669"/>
    <property type="project" value="UniProtKB-KW"/>
</dbReference>
<dbReference type="InterPro" id="IPR000043">
    <property type="entry name" value="Adenosylhomocysteinase-like"/>
</dbReference>
<keyword evidence="4" id="KW-0520">NAD</keyword>
<evidence type="ECO:0000256" key="3">
    <source>
        <dbReference type="ARBA" id="ARBA00022563"/>
    </source>
</evidence>
<dbReference type="GO" id="GO:0033353">
    <property type="term" value="P:S-adenosylmethionine cycle"/>
    <property type="evidence" value="ECO:0007669"/>
    <property type="project" value="TreeGrafter"/>
</dbReference>
<dbReference type="GO" id="GO:0004013">
    <property type="term" value="F:adenosylhomocysteinase activity"/>
    <property type="evidence" value="ECO:0007669"/>
    <property type="project" value="TreeGrafter"/>
</dbReference>
<gene>
    <name evidence="8" type="ORF">GRG538_LOCUS18178</name>
    <name evidence="10" type="ORF">HFQ381_LOCUS18740</name>
    <name evidence="7" type="ORF">LUA448_LOCUS10646</name>
    <name evidence="11" type="ORF">QYT958_LOCUS23745</name>
    <name evidence="6" type="ORF">TIS948_LOCUS961</name>
    <name evidence="9" type="ORF">UJA718_LOCUS11906</name>
</gene>
<dbReference type="PANTHER" id="PTHR23420">
    <property type="entry name" value="ADENOSYLHOMOCYSTEINASE"/>
    <property type="match status" value="1"/>
</dbReference>
<comment type="similarity">
    <text evidence="2">Belongs to the adenosylhomocysteinase family.</text>
</comment>
<dbReference type="InterPro" id="IPR036291">
    <property type="entry name" value="NAD(P)-bd_dom_sf"/>
</dbReference>
<dbReference type="SMART" id="SM00997">
    <property type="entry name" value="AdoHcyase_NAD"/>
    <property type="match status" value="1"/>
</dbReference>
<protein>
    <recommendedName>
        <fullName evidence="5">S-adenosyl-L-homocysteine hydrolase NAD binding domain-containing protein</fullName>
    </recommendedName>
</protein>
<dbReference type="Pfam" id="PF00670">
    <property type="entry name" value="AdoHcyase_NAD"/>
    <property type="match status" value="1"/>
</dbReference>